<comment type="caution">
    <text evidence="1">The sequence shown here is derived from an EMBL/GenBank/DDBJ whole genome shotgun (WGS) entry which is preliminary data.</text>
</comment>
<dbReference type="AlphaFoldDB" id="A0AAD8AU11"/>
<keyword evidence="2" id="KW-1185">Reference proteome</keyword>
<accession>A0AAD8AU11</accession>
<reference evidence="1" key="1">
    <citation type="journal article" date="2023" name="PLoS Negl. Trop. Dis.">
        <title>A genome sequence for Biomphalaria pfeifferi, the major vector snail for the human-infecting parasite Schistosoma mansoni.</title>
        <authorList>
            <person name="Bu L."/>
            <person name="Lu L."/>
            <person name="Laidemitt M.R."/>
            <person name="Zhang S.M."/>
            <person name="Mutuku M."/>
            <person name="Mkoji G."/>
            <person name="Steinauer M."/>
            <person name="Loker E.S."/>
        </authorList>
    </citation>
    <scope>NUCLEOTIDE SEQUENCE</scope>
    <source>
        <strain evidence="1">KasaAsao</strain>
    </source>
</reference>
<dbReference type="EMBL" id="JASAOG010000258">
    <property type="protein sequence ID" value="KAK0041872.1"/>
    <property type="molecule type" value="Genomic_DNA"/>
</dbReference>
<gene>
    <name evidence="1" type="ORF">Bpfe_028720</name>
</gene>
<dbReference type="Proteomes" id="UP001233172">
    <property type="component" value="Unassembled WGS sequence"/>
</dbReference>
<evidence type="ECO:0000313" key="1">
    <source>
        <dbReference type="EMBL" id="KAK0041872.1"/>
    </source>
</evidence>
<name>A0AAD8AU11_BIOPF</name>
<reference evidence="1" key="2">
    <citation type="submission" date="2023-04" db="EMBL/GenBank/DDBJ databases">
        <authorList>
            <person name="Bu L."/>
            <person name="Lu L."/>
            <person name="Laidemitt M.R."/>
            <person name="Zhang S.M."/>
            <person name="Mutuku M."/>
            <person name="Mkoji G."/>
            <person name="Steinauer M."/>
            <person name="Loker E.S."/>
        </authorList>
    </citation>
    <scope>NUCLEOTIDE SEQUENCE</scope>
    <source>
        <strain evidence="1">KasaAsao</strain>
        <tissue evidence="1">Whole Snail</tissue>
    </source>
</reference>
<proteinExistence type="predicted"/>
<organism evidence="1 2">
    <name type="scientific">Biomphalaria pfeifferi</name>
    <name type="common">Bloodfluke planorb</name>
    <name type="synonym">Freshwater snail</name>
    <dbReference type="NCBI Taxonomy" id="112525"/>
    <lineage>
        <taxon>Eukaryota</taxon>
        <taxon>Metazoa</taxon>
        <taxon>Spiralia</taxon>
        <taxon>Lophotrochozoa</taxon>
        <taxon>Mollusca</taxon>
        <taxon>Gastropoda</taxon>
        <taxon>Heterobranchia</taxon>
        <taxon>Euthyneura</taxon>
        <taxon>Panpulmonata</taxon>
        <taxon>Hygrophila</taxon>
        <taxon>Lymnaeoidea</taxon>
        <taxon>Planorbidae</taxon>
        <taxon>Biomphalaria</taxon>
    </lineage>
</organism>
<protein>
    <submittedName>
        <fullName evidence="1">Uncharacterized protein</fullName>
    </submittedName>
</protein>
<sequence length="90" mass="10061">MGPAVSKTNTLISSGRTNNFCLMTWQIETRPADCRNKLNIPWPETSSLPFPFVSLHVVWLSQRFFNCGTGARGSSTVAVEPGVLQLWYRS</sequence>
<evidence type="ECO:0000313" key="2">
    <source>
        <dbReference type="Proteomes" id="UP001233172"/>
    </source>
</evidence>